<dbReference type="PANTHER" id="PTHR30386:SF18">
    <property type="entry name" value="INNER MEMBRANE PROTEIN YIAV-RELATED"/>
    <property type="match status" value="1"/>
</dbReference>
<keyword evidence="1" id="KW-0175">Coiled coil</keyword>
<organism evidence="3 4">
    <name type="scientific">Rubripirellula lacrimiformis</name>
    <dbReference type="NCBI Taxonomy" id="1930273"/>
    <lineage>
        <taxon>Bacteria</taxon>
        <taxon>Pseudomonadati</taxon>
        <taxon>Planctomycetota</taxon>
        <taxon>Planctomycetia</taxon>
        <taxon>Pirellulales</taxon>
        <taxon>Pirellulaceae</taxon>
        <taxon>Rubripirellula</taxon>
    </lineage>
</organism>
<evidence type="ECO:0000313" key="4">
    <source>
        <dbReference type="Proteomes" id="UP000318538"/>
    </source>
</evidence>
<feature type="coiled-coil region" evidence="1">
    <location>
        <begin position="173"/>
        <end position="214"/>
    </location>
</feature>
<dbReference type="EMBL" id="CP036525">
    <property type="protein sequence ID" value="QDT03997.1"/>
    <property type="molecule type" value="Genomic_DNA"/>
</dbReference>
<dbReference type="Proteomes" id="UP000318538">
    <property type="component" value="Chromosome"/>
</dbReference>
<dbReference type="PROSITE" id="PS51257">
    <property type="entry name" value="PROKAR_LIPOPROTEIN"/>
    <property type="match status" value="1"/>
</dbReference>
<dbReference type="Gene3D" id="2.40.420.20">
    <property type="match status" value="1"/>
</dbReference>
<evidence type="ECO:0000256" key="2">
    <source>
        <dbReference type="SAM" id="MobiDB-lite"/>
    </source>
</evidence>
<dbReference type="Gene3D" id="2.40.50.100">
    <property type="match status" value="1"/>
</dbReference>
<gene>
    <name evidence="3" type="primary">yibH</name>
    <name evidence="3" type="ORF">K227x_23830</name>
</gene>
<accession>A0A517NA34</accession>
<dbReference type="AlphaFoldDB" id="A0A517NA34"/>
<dbReference type="OrthoDB" id="231463at2"/>
<feature type="coiled-coil region" evidence="1">
    <location>
        <begin position="106"/>
        <end position="133"/>
    </location>
</feature>
<dbReference type="InterPro" id="IPR050739">
    <property type="entry name" value="MFP"/>
</dbReference>
<dbReference type="SUPFAM" id="SSF111369">
    <property type="entry name" value="HlyD-like secretion proteins"/>
    <property type="match status" value="1"/>
</dbReference>
<keyword evidence="4" id="KW-1185">Reference proteome</keyword>
<evidence type="ECO:0000256" key="1">
    <source>
        <dbReference type="SAM" id="Coils"/>
    </source>
</evidence>
<protein>
    <submittedName>
        <fullName evidence="3">Inner membrane protein YibH</fullName>
    </submittedName>
</protein>
<dbReference type="Gene3D" id="2.40.30.170">
    <property type="match status" value="1"/>
</dbReference>
<dbReference type="PANTHER" id="PTHR30386">
    <property type="entry name" value="MEMBRANE FUSION SUBUNIT OF EMRAB-TOLC MULTIDRUG EFFLUX PUMP"/>
    <property type="match status" value="1"/>
</dbReference>
<dbReference type="RefSeq" id="WP_145169546.1">
    <property type="nucleotide sequence ID" value="NZ_CP036525.1"/>
</dbReference>
<feature type="region of interest" description="Disordered" evidence="2">
    <location>
        <begin position="557"/>
        <end position="576"/>
    </location>
</feature>
<reference evidence="3 4" key="1">
    <citation type="submission" date="2019-02" db="EMBL/GenBank/DDBJ databases">
        <title>Deep-cultivation of Planctomycetes and their phenomic and genomic characterization uncovers novel biology.</title>
        <authorList>
            <person name="Wiegand S."/>
            <person name="Jogler M."/>
            <person name="Boedeker C."/>
            <person name="Pinto D."/>
            <person name="Vollmers J."/>
            <person name="Rivas-Marin E."/>
            <person name="Kohn T."/>
            <person name="Peeters S.H."/>
            <person name="Heuer A."/>
            <person name="Rast P."/>
            <person name="Oberbeckmann S."/>
            <person name="Bunk B."/>
            <person name="Jeske O."/>
            <person name="Meyerdierks A."/>
            <person name="Storesund J.E."/>
            <person name="Kallscheuer N."/>
            <person name="Luecker S."/>
            <person name="Lage O.M."/>
            <person name="Pohl T."/>
            <person name="Merkel B.J."/>
            <person name="Hornburger P."/>
            <person name="Mueller R.-W."/>
            <person name="Bruemmer F."/>
            <person name="Labrenz M."/>
            <person name="Spormann A.M."/>
            <person name="Op den Camp H."/>
            <person name="Overmann J."/>
            <person name="Amann R."/>
            <person name="Jetten M.S.M."/>
            <person name="Mascher T."/>
            <person name="Medema M.H."/>
            <person name="Devos D.P."/>
            <person name="Kaster A.-K."/>
            <person name="Ovreas L."/>
            <person name="Rohde M."/>
            <person name="Galperin M.Y."/>
            <person name="Jogler C."/>
        </authorList>
    </citation>
    <scope>NUCLEOTIDE SEQUENCE [LARGE SCALE GENOMIC DNA]</scope>
    <source>
        <strain evidence="3 4">K22_7</strain>
    </source>
</reference>
<proteinExistence type="predicted"/>
<name>A0A517NA34_9BACT</name>
<dbReference type="KEGG" id="rlc:K227x_23830"/>
<dbReference type="Gene3D" id="1.10.287.470">
    <property type="entry name" value="Helix hairpin bin"/>
    <property type="match status" value="1"/>
</dbReference>
<sequence>MSTFQRIQISGISLILIGIAGCGPKTEVVVEKRPRPVVAELLRKQPPPNAALITASAGAWKTEQIGFEVGGRVEFVVEQNASIQGRIYDADDQLIFAGDPIARLESERFRLAVARAKADVETAEQNVLAARTDLEQTIPAQIASAVAKRTAAESEYSRSKQLVARNAGSQSDLDQSKANFDSAFAEVQRLEATLEAQKAQIGSLESVLEQAKQGQRDAERNLEDCTLYSSFTGQIADVSVVPGSIVQAGAPVVSLQTMDPIKVELEVSADVSRRLNRTDVYPVYVTMPDGQIDVHQGYLYQVDPVGDPLTRTYTVILLVINKQLSSNEQTGIATTPNIWRLDLPFLPGAGEGRLFVDEKAILRDDQGAYLWQITNSTSQGRSPRDHVYEVRKIRITPLDFKSPYFAGLVFQEVIVNDEAFDPHMNLVIGELTVTEGTPEEWNGTRVLVDSGNRWMLRPGDLVKVDLSNTDKTEGYYVPLDAIARRNDEAAIFVLQGSGNNSKAVRIPVRLVSSDLGEVTSSLCRIEAMGNESLEGMLCITKGTHYLVDGEPVNAVASASDDQGVSDDAASAGELSE</sequence>
<evidence type="ECO:0000313" key="3">
    <source>
        <dbReference type="EMBL" id="QDT03997.1"/>
    </source>
</evidence>